<dbReference type="PANTHER" id="PTHR14305:SF0">
    <property type="entry name" value="E3 UBIQUITIN-PROTEIN LIGASE CCNB1IP1"/>
    <property type="match status" value="1"/>
</dbReference>
<dbReference type="SUPFAM" id="SSF57850">
    <property type="entry name" value="RING/U-box"/>
    <property type="match status" value="1"/>
</dbReference>
<dbReference type="OrthoDB" id="441210at2759"/>
<reference evidence="5 6" key="1">
    <citation type="submission" date="2006-10" db="EMBL/GenBank/DDBJ databases">
        <title>The Genome Sequence of Batrachochytrium dendrobatidis JEL423.</title>
        <authorList>
            <consortium name="The Broad Institute Genome Sequencing Platform"/>
            <person name="Birren B."/>
            <person name="Lander E."/>
            <person name="Galagan J."/>
            <person name="Cuomo C."/>
            <person name="Devon K."/>
            <person name="Jaffe D."/>
            <person name="Butler J."/>
            <person name="Alvarez P."/>
            <person name="Gnerre S."/>
            <person name="Grabherr M."/>
            <person name="Kleber M."/>
            <person name="Mauceli E."/>
            <person name="Brockman W."/>
            <person name="Young S."/>
            <person name="LaButti K."/>
            <person name="Sykes S."/>
            <person name="DeCaprio D."/>
            <person name="Crawford M."/>
            <person name="Koehrsen M."/>
            <person name="Engels R."/>
            <person name="Montgomery P."/>
            <person name="Pearson M."/>
            <person name="Howarth C."/>
            <person name="Larson L."/>
            <person name="White J."/>
            <person name="O'Leary S."/>
            <person name="Kodira C."/>
            <person name="Zeng Q."/>
            <person name="Yandava C."/>
            <person name="Alvarado L."/>
            <person name="Longcore J."/>
            <person name="James T."/>
        </authorList>
    </citation>
    <scope>NUCLEOTIDE SEQUENCE [LARGE SCALE GENOMIC DNA]</scope>
    <source>
        <strain evidence="5 6">JEL423</strain>
    </source>
</reference>
<feature type="region of interest" description="Disordered" evidence="3">
    <location>
        <begin position="288"/>
        <end position="353"/>
    </location>
</feature>
<evidence type="ECO:0000256" key="1">
    <source>
        <dbReference type="PROSITE-ProRule" id="PRU00175"/>
    </source>
</evidence>
<evidence type="ECO:0000313" key="5">
    <source>
        <dbReference type="EMBL" id="OAJ40564.1"/>
    </source>
</evidence>
<evidence type="ECO:0000256" key="2">
    <source>
        <dbReference type="SAM" id="Coils"/>
    </source>
</evidence>
<dbReference type="AlphaFoldDB" id="A0A177WLM0"/>
<feature type="compositionally biased region" description="Polar residues" evidence="3">
    <location>
        <begin position="341"/>
        <end position="353"/>
    </location>
</feature>
<dbReference type="eggNOG" id="ENOG502RMFV">
    <property type="taxonomic scope" value="Eukaryota"/>
</dbReference>
<protein>
    <recommendedName>
        <fullName evidence="4">RING-type domain-containing protein</fullName>
    </recommendedName>
</protein>
<keyword evidence="1" id="KW-0479">Metal-binding</keyword>
<proteinExistence type="predicted"/>
<feature type="domain" description="RING-type" evidence="4">
    <location>
        <begin position="13"/>
        <end position="49"/>
    </location>
</feature>
<evidence type="ECO:0000259" key="4">
    <source>
        <dbReference type="PROSITE" id="PS50089"/>
    </source>
</evidence>
<dbReference type="InterPro" id="IPR001841">
    <property type="entry name" value="Znf_RING"/>
</dbReference>
<dbReference type="PANTHER" id="PTHR14305">
    <property type="entry name" value="E3 UBIQUITIN-PROTEIN LIGASE CCNB1IP1"/>
    <property type="match status" value="1"/>
</dbReference>
<feature type="compositionally biased region" description="Polar residues" evidence="3">
    <location>
        <begin position="301"/>
        <end position="317"/>
    </location>
</feature>
<dbReference type="EMBL" id="DS022304">
    <property type="protein sequence ID" value="OAJ40564.1"/>
    <property type="molecule type" value="Genomic_DNA"/>
</dbReference>
<dbReference type="GO" id="GO:0000795">
    <property type="term" value="C:synaptonemal complex"/>
    <property type="evidence" value="ECO:0007669"/>
    <property type="project" value="InterPro"/>
</dbReference>
<keyword evidence="2" id="KW-0175">Coiled coil</keyword>
<dbReference type="FunFam" id="3.30.40.10:FF:001061">
    <property type="entry name" value="E3 ubiquitin-protein ligase CCNP1IP1"/>
    <property type="match status" value="1"/>
</dbReference>
<dbReference type="InterPro" id="IPR013083">
    <property type="entry name" value="Znf_RING/FYVE/PHD"/>
</dbReference>
<accession>A0A177WLM0</accession>
<dbReference type="GO" id="GO:0061630">
    <property type="term" value="F:ubiquitin protein ligase activity"/>
    <property type="evidence" value="ECO:0007669"/>
    <property type="project" value="InterPro"/>
</dbReference>
<keyword evidence="1" id="KW-0863">Zinc-finger</keyword>
<dbReference type="GO" id="GO:0008270">
    <property type="term" value="F:zinc ion binding"/>
    <property type="evidence" value="ECO:0007669"/>
    <property type="project" value="UniProtKB-KW"/>
</dbReference>
<dbReference type="Proteomes" id="UP000077115">
    <property type="component" value="Unassembled WGS sequence"/>
</dbReference>
<evidence type="ECO:0000256" key="3">
    <source>
        <dbReference type="SAM" id="MobiDB-lite"/>
    </source>
</evidence>
<sequence>MTDPVLRCNNLQCRQVLSTKAVITTCSHVFCMDCGSLAFSQAMVCPACETSLTQRDDIVVSELNPTEDYKSSVISGLRPDLIIEIVGRAISFWMYQVSQEAAYQAMVRKDLDDQCSKLERQLQSLVREANQEIAALQESLSSTVKTNELEKRRHHELAEQFAEKTRQFQKLQALYDKLKRKSLVAQQKDGHSTAIPADLTPSSNFNYSQHPPHFGNAKLSTLASKNVRAPFGDHQKFIGAPFQQEDLRISTPLPFPETDKDSSFRFQQQQSMLGSKFFTRQSGVISNLSNQRKSSGRESTSHFILSLQPQKGQQASLYHSRRFKPSTTAQSFSEDPARSVVNESPSGSHTRSH</sequence>
<evidence type="ECO:0000313" key="6">
    <source>
        <dbReference type="Proteomes" id="UP000077115"/>
    </source>
</evidence>
<dbReference type="PROSITE" id="PS50089">
    <property type="entry name" value="ZF_RING_2"/>
    <property type="match status" value="1"/>
</dbReference>
<reference evidence="5 6" key="2">
    <citation type="submission" date="2016-05" db="EMBL/GenBank/DDBJ databases">
        <title>Lineage-specific infection strategies underlie the spectrum of fungal disease in amphibians.</title>
        <authorList>
            <person name="Cuomo C.A."/>
            <person name="Farrer R.A."/>
            <person name="James T."/>
            <person name="Longcore J."/>
            <person name="Birren B."/>
        </authorList>
    </citation>
    <scope>NUCLEOTIDE SEQUENCE [LARGE SCALE GENOMIC DNA]</scope>
    <source>
        <strain evidence="5 6">JEL423</strain>
    </source>
</reference>
<name>A0A177WLM0_BATDL</name>
<feature type="coiled-coil region" evidence="2">
    <location>
        <begin position="108"/>
        <end position="181"/>
    </location>
</feature>
<feature type="region of interest" description="Disordered" evidence="3">
    <location>
        <begin position="187"/>
        <end position="212"/>
    </location>
</feature>
<dbReference type="InterPro" id="IPR042448">
    <property type="entry name" value="CCNB1IP1"/>
</dbReference>
<gene>
    <name evidence="5" type="ORF">BDEG_24282</name>
</gene>
<feature type="compositionally biased region" description="Polar residues" evidence="3">
    <location>
        <begin position="200"/>
        <end position="209"/>
    </location>
</feature>
<keyword evidence="1" id="KW-0862">Zinc</keyword>
<organism evidence="5 6">
    <name type="scientific">Batrachochytrium dendrobatidis (strain JEL423)</name>
    <dbReference type="NCBI Taxonomy" id="403673"/>
    <lineage>
        <taxon>Eukaryota</taxon>
        <taxon>Fungi</taxon>
        <taxon>Fungi incertae sedis</taxon>
        <taxon>Chytridiomycota</taxon>
        <taxon>Chytridiomycota incertae sedis</taxon>
        <taxon>Chytridiomycetes</taxon>
        <taxon>Rhizophydiales</taxon>
        <taxon>Rhizophydiales incertae sedis</taxon>
        <taxon>Batrachochytrium</taxon>
    </lineage>
</organism>
<dbReference type="Gene3D" id="3.30.40.10">
    <property type="entry name" value="Zinc/RING finger domain, C3HC4 (zinc finger)"/>
    <property type="match status" value="1"/>
</dbReference>
<dbReference type="VEuPathDB" id="FungiDB:BDEG_24282"/>
<dbReference type="GO" id="GO:0007131">
    <property type="term" value="P:reciprocal meiotic recombination"/>
    <property type="evidence" value="ECO:0007669"/>
    <property type="project" value="InterPro"/>
</dbReference>
<dbReference type="STRING" id="403673.A0A177WLM0"/>